<name>E6X8G5_CELAD</name>
<accession>E6X8G5</accession>
<dbReference type="Proteomes" id="UP000008634">
    <property type="component" value="Chromosome"/>
</dbReference>
<evidence type="ECO:0000313" key="1">
    <source>
        <dbReference type="EMBL" id="ADV50821.1"/>
    </source>
</evidence>
<dbReference type="eggNOG" id="ENOG50311BE">
    <property type="taxonomic scope" value="Bacteria"/>
</dbReference>
<dbReference type="EMBL" id="CP002453">
    <property type="protein sequence ID" value="ADV50821.1"/>
    <property type="molecule type" value="Genomic_DNA"/>
</dbReference>
<dbReference type="OrthoDB" id="9922784at2"/>
<keyword evidence="2" id="KW-1185">Reference proteome</keyword>
<dbReference type="AlphaFoldDB" id="E6X8G5"/>
<dbReference type="STRING" id="688270.Celal_3559"/>
<proteinExistence type="predicted"/>
<dbReference type="RefSeq" id="WP_013552272.1">
    <property type="nucleotide sequence ID" value="NC_014934.1"/>
</dbReference>
<evidence type="ECO:0000313" key="2">
    <source>
        <dbReference type="Proteomes" id="UP000008634"/>
    </source>
</evidence>
<dbReference type="KEGG" id="cao:Celal_3559"/>
<reference evidence="1 2" key="1">
    <citation type="journal article" date="2010" name="Stand. Genomic Sci.">
        <title>Complete genome sequence of Cellulophaga algicola type strain (IC166).</title>
        <authorList>
            <person name="Abt B."/>
            <person name="Lu M."/>
            <person name="Misra M."/>
            <person name="Han C."/>
            <person name="Nolan M."/>
            <person name="Lucas S."/>
            <person name="Hammon N."/>
            <person name="Deshpande S."/>
            <person name="Cheng J.F."/>
            <person name="Tapia R."/>
            <person name="Goodwin L."/>
            <person name="Pitluck S."/>
            <person name="Liolios K."/>
            <person name="Pagani I."/>
            <person name="Ivanova N."/>
            <person name="Mavromatis K."/>
            <person name="Ovchinikova G."/>
            <person name="Pati A."/>
            <person name="Chen A."/>
            <person name="Palaniappan K."/>
            <person name="Land M."/>
            <person name="Hauser L."/>
            <person name="Chang Y.J."/>
            <person name="Jeffries C.D."/>
            <person name="Detter J.C."/>
            <person name="Brambilla E."/>
            <person name="Rohde M."/>
            <person name="Tindall B.J."/>
            <person name="Goker M."/>
            <person name="Woyke T."/>
            <person name="Bristow J."/>
            <person name="Eisen J.A."/>
            <person name="Markowitz V."/>
            <person name="Hugenholtz P."/>
            <person name="Kyrpides N.C."/>
            <person name="Klenk H.P."/>
            <person name="Lapidus A."/>
        </authorList>
    </citation>
    <scope>NUCLEOTIDE SEQUENCE [LARGE SCALE GENOMIC DNA]</scope>
    <source>
        <strain evidence="2">DSM 14237 / IC166 / ACAM 630</strain>
    </source>
</reference>
<protein>
    <submittedName>
        <fullName evidence="1">Uncharacterized protein</fullName>
    </submittedName>
</protein>
<organism evidence="1 2">
    <name type="scientific">Cellulophaga algicola (strain DSM 14237 / IC166 / ACAM 630)</name>
    <dbReference type="NCBI Taxonomy" id="688270"/>
    <lineage>
        <taxon>Bacteria</taxon>
        <taxon>Pseudomonadati</taxon>
        <taxon>Bacteroidota</taxon>
        <taxon>Flavobacteriia</taxon>
        <taxon>Flavobacteriales</taxon>
        <taxon>Flavobacteriaceae</taxon>
        <taxon>Cellulophaga</taxon>
    </lineage>
</organism>
<gene>
    <name evidence="1" type="ordered locus">Celal_3559</name>
</gene>
<dbReference type="HOGENOM" id="CLU_1425665_0_0_10"/>
<sequence>MKNKLLLIIIFMLFTFPVFSQSKSLVTSYLATLFQIVEHKKTEEFYATLYPKFKEQIPEDQISSFLGELHSNPNFKTEIKNSKIIEIGKIIKDKNKAYALVDYVSETHIEFTDKATEALMDKGRKHFKKLYGARYWYDDDKKLIVTSKDFKIVMVYENERWSHIPGAIKLKPYLNYWIEEKIIDSLFND</sequence>